<name>A0A656YUP6_9EURY</name>
<reference evidence="2 3" key="1">
    <citation type="journal article" date="2016" name="Sci. Rep.">
        <title>Metabolic traits of an uncultured archaeal lineage -MSBL1- from brine pools of the Red Sea.</title>
        <authorList>
            <person name="Mwirichia R."/>
            <person name="Alam I."/>
            <person name="Rashid M."/>
            <person name="Vinu M."/>
            <person name="Ba-Alawi W."/>
            <person name="Anthony Kamau A."/>
            <person name="Kamanda Ngugi D."/>
            <person name="Goker M."/>
            <person name="Klenk H.P."/>
            <person name="Bajic V."/>
            <person name="Stingl U."/>
        </authorList>
    </citation>
    <scope>NUCLEOTIDE SEQUENCE [LARGE SCALE GENOMIC DNA]</scope>
    <source>
        <strain evidence="2">SCGC-AAA259J03</strain>
    </source>
</reference>
<gene>
    <name evidence="2" type="ORF">AKJ39_04775</name>
</gene>
<proteinExistence type="predicted"/>
<accession>A0A656YUP6</accession>
<evidence type="ECO:0000256" key="1">
    <source>
        <dbReference type="SAM" id="Phobius"/>
    </source>
</evidence>
<keyword evidence="1" id="KW-1133">Transmembrane helix</keyword>
<evidence type="ECO:0000313" key="3">
    <source>
        <dbReference type="Proteomes" id="UP000070257"/>
    </source>
</evidence>
<evidence type="ECO:0000313" key="2">
    <source>
        <dbReference type="EMBL" id="KXA96322.1"/>
    </source>
</evidence>
<dbReference type="AlphaFoldDB" id="A0A656YUP6"/>
<keyword evidence="3" id="KW-1185">Reference proteome</keyword>
<sequence length="214" mass="23398">MSTKLSGNEAGISNLVTTLILIAVAVVGGAFAYTAFRNQAQSATGGKHVRVQSLDLTVVPSGSLFSVTVKNSGTERLENIKARLITSSGSWTVGSPPSFADVEDIDLTSHIKIVHRGHALTLGRAVPKGWTPIRNVNDLQAMQNDPDGKYILMNDIDASETQSWNGAKVQAGRRFFWFHGKVQRAGVRNQEPVREPARRMVRGPFQLSRKRCRC</sequence>
<organism evidence="2 3">
    <name type="scientific">candidate division MSBL1 archaeon SCGC-AAA259J03</name>
    <dbReference type="NCBI Taxonomy" id="1698269"/>
    <lineage>
        <taxon>Archaea</taxon>
        <taxon>Methanobacteriati</taxon>
        <taxon>Methanobacteriota</taxon>
        <taxon>candidate division MSBL1</taxon>
    </lineage>
</organism>
<comment type="caution">
    <text evidence="2">The sequence shown here is derived from an EMBL/GenBank/DDBJ whole genome shotgun (WGS) entry which is preliminary data.</text>
</comment>
<protein>
    <recommendedName>
        <fullName evidence="4">Archaeal Type IV pilin N-terminal domain-containing protein</fullName>
    </recommendedName>
</protein>
<evidence type="ECO:0008006" key="4">
    <source>
        <dbReference type="Google" id="ProtNLM"/>
    </source>
</evidence>
<dbReference type="EMBL" id="LHXT01000111">
    <property type="protein sequence ID" value="KXA96322.1"/>
    <property type="molecule type" value="Genomic_DNA"/>
</dbReference>
<keyword evidence="1" id="KW-0472">Membrane</keyword>
<dbReference type="Proteomes" id="UP000070257">
    <property type="component" value="Unassembled WGS sequence"/>
</dbReference>
<feature type="transmembrane region" description="Helical" evidence="1">
    <location>
        <begin position="12"/>
        <end position="36"/>
    </location>
</feature>
<keyword evidence="1" id="KW-0812">Transmembrane</keyword>